<organism evidence="3 4">
    <name type="scientific">Sphaerisporangium flaviroseum</name>
    <dbReference type="NCBI Taxonomy" id="509199"/>
    <lineage>
        <taxon>Bacteria</taxon>
        <taxon>Bacillati</taxon>
        <taxon>Actinomycetota</taxon>
        <taxon>Actinomycetes</taxon>
        <taxon>Streptosporangiales</taxon>
        <taxon>Streptosporangiaceae</taxon>
        <taxon>Sphaerisporangium</taxon>
    </lineage>
</organism>
<keyword evidence="1" id="KW-0812">Transmembrane</keyword>
<dbReference type="Gene3D" id="3.40.50.1110">
    <property type="entry name" value="SGNH hydrolase"/>
    <property type="match status" value="1"/>
</dbReference>
<accession>A0ABP7J9Q9</accession>
<protein>
    <submittedName>
        <fullName evidence="3">SGNH/GDSL hydrolase family protein</fullName>
    </submittedName>
</protein>
<dbReference type="PANTHER" id="PTHR30383">
    <property type="entry name" value="THIOESTERASE 1/PROTEASE 1/LYSOPHOSPHOLIPASE L1"/>
    <property type="match status" value="1"/>
</dbReference>
<dbReference type="SUPFAM" id="SSF52266">
    <property type="entry name" value="SGNH hydrolase"/>
    <property type="match status" value="1"/>
</dbReference>
<comment type="caution">
    <text evidence="3">The sequence shown here is derived from an EMBL/GenBank/DDBJ whole genome shotgun (WGS) entry which is preliminary data.</text>
</comment>
<dbReference type="InterPro" id="IPR051532">
    <property type="entry name" value="Ester_Hydrolysis_Enzymes"/>
</dbReference>
<evidence type="ECO:0000256" key="1">
    <source>
        <dbReference type="SAM" id="Phobius"/>
    </source>
</evidence>
<dbReference type="Pfam" id="PF13472">
    <property type="entry name" value="Lipase_GDSL_2"/>
    <property type="match status" value="1"/>
</dbReference>
<dbReference type="CDD" id="cd01836">
    <property type="entry name" value="FeeA_FeeB_like"/>
    <property type="match status" value="1"/>
</dbReference>
<dbReference type="PANTHER" id="PTHR30383:SF5">
    <property type="entry name" value="SGNH HYDROLASE-TYPE ESTERASE DOMAIN-CONTAINING PROTEIN"/>
    <property type="match status" value="1"/>
</dbReference>
<evidence type="ECO:0000259" key="2">
    <source>
        <dbReference type="Pfam" id="PF13472"/>
    </source>
</evidence>
<keyword evidence="4" id="KW-1185">Reference proteome</keyword>
<dbReference type="InterPro" id="IPR013830">
    <property type="entry name" value="SGNH_hydro"/>
</dbReference>
<gene>
    <name evidence="3" type="ORF">GCM10022226_69900</name>
</gene>
<dbReference type="EMBL" id="BAAAZR010000040">
    <property type="protein sequence ID" value="GAA3837776.1"/>
    <property type="molecule type" value="Genomic_DNA"/>
</dbReference>
<feature type="domain" description="SGNH hydrolase-type esterase" evidence="2">
    <location>
        <begin position="82"/>
        <end position="257"/>
    </location>
</feature>
<sequence>MIWTPGTARAARRIATAAAVGSGGVTALGAAVYGLLMAEAMLARKIVGRPHGMVGPAADGIYGDWRGQGGDAPAEPISLVMLGDSTSVGLGMTEPSTTPAVLLANGLAAAAERPVRLNVFGRSGAVSADLTLQVDRALKVHPDIAVIFVGANDVTSQAKPAEAVRHLQKAVRRFREAGAQVVVGTCPDLGTIRPIAQPLRWVTQRWSRQLAAAQTVAVIEEGGRTVAFADVLGPEFASYPGEMFGPDRYHPSARGYQQCAYVVLPSVCAALGFWPPAEPERGEGSQSIYLAAAIAAEESGTEVTATRVAGRATGPQGRWATILRRRPGAMPRSA</sequence>
<feature type="transmembrane region" description="Helical" evidence="1">
    <location>
        <begin position="14"/>
        <end position="36"/>
    </location>
</feature>
<keyword evidence="1" id="KW-0472">Membrane</keyword>
<proteinExistence type="predicted"/>
<name>A0ABP7J9Q9_9ACTN</name>
<dbReference type="Proteomes" id="UP001500888">
    <property type="component" value="Unassembled WGS sequence"/>
</dbReference>
<evidence type="ECO:0000313" key="3">
    <source>
        <dbReference type="EMBL" id="GAA3837776.1"/>
    </source>
</evidence>
<dbReference type="GO" id="GO:0016787">
    <property type="term" value="F:hydrolase activity"/>
    <property type="evidence" value="ECO:0007669"/>
    <property type="project" value="UniProtKB-KW"/>
</dbReference>
<keyword evidence="1" id="KW-1133">Transmembrane helix</keyword>
<evidence type="ECO:0000313" key="4">
    <source>
        <dbReference type="Proteomes" id="UP001500888"/>
    </source>
</evidence>
<keyword evidence="3" id="KW-0378">Hydrolase</keyword>
<dbReference type="InterPro" id="IPR036514">
    <property type="entry name" value="SGNH_hydro_sf"/>
</dbReference>
<reference evidence="4" key="1">
    <citation type="journal article" date="2019" name="Int. J. Syst. Evol. Microbiol.">
        <title>The Global Catalogue of Microorganisms (GCM) 10K type strain sequencing project: providing services to taxonomists for standard genome sequencing and annotation.</title>
        <authorList>
            <consortium name="The Broad Institute Genomics Platform"/>
            <consortium name="The Broad Institute Genome Sequencing Center for Infectious Disease"/>
            <person name="Wu L."/>
            <person name="Ma J."/>
        </authorList>
    </citation>
    <scope>NUCLEOTIDE SEQUENCE [LARGE SCALE GENOMIC DNA]</scope>
    <source>
        <strain evidence="4">JCM 16908</strain>
    </source>
</reference>